<dbReference type="Proteomes" id="UP000586254">
    <property type="component" value="Unassembled WGS sequence"/>
</dbReference>
<comment type="caution">
    <text evidence="1">The sequence shown here is derived from an EMBL/GenBank/DDBJ whole genome shotgun (WGS) entry which is preliminary data.</text>
</comment>
<proteinExistence type="predicted"/>
<reference evidence="1 2" key="1">
    <citation type="submission" date="2020-07" db="EMBL/GenBank/DDBJ databases">
        <title>Organ Donor 1.</title>
        <authorList>
            <person name="Marsh A.J."/>
            <person name="Azcarate-Peril M.A."/>
        </authorList>
    </citation>
    <scope>NUCLEOTIDE SEQUENCE [LARGE SCALE GENOMIC DNA]</scope>
    <source>
        <strain evidence="1 2">AMC0717</strain>
    </source>
</reference>
<dbReference type="EMBL" id="JACCKS010000019">
    <property type="protein sequence ID" value="NZA39324.1"/>
    <property type="molecule type" value="Genomic_DNA"/>
</dbReference>
<name>A0A853JRY7_9FIRM</name>
<dbReference type="RefSeq" id="WP_180493792.1">
    <property type="nucleotide sequence ID" value="NZ_JACCKS010000019.1"/>
</dbReference>
<accession>A0A853JRY7</accession>
<gene>
    <name evidence="1" type="ORF">H0N91_14600</name>
</gene>
<sequence>MNPKMQSILTPKSFKKQIEAHPDQFEKVENTSYEDREGREVMAQYVFHGQALTQTCKDCGGVLKPKEMRAEGQNGRTHIVNGLAKPVEVAPGQVVVVYVCSRVCLECATHQRVFPEGVAGWVRHALMMVWELLTLLFENDELSHPGKMKGKVRRPWERLDFYGENATLYRWRARAAQWFLRE</sequence>
<protein>
    <submittedName>
        <fullName evidence="1">Uncharacterized protein</fullName>
    </submittedName>
</protein>
<dbReference type="AlphaFoldDB" id="A0A853JRY7"/>
<evidence type="ECO:0000313" key="1">
    <source>
        <dbReference type="EMBL" id="NZA39324.1"/>
    </source>
</evidence>
<organism evidence="1 2">
    <name type="scientific">Eubacterium callanderi</name>
    <dbReference type="NCBI Taxonomy" id="53442"/>
    <lineage>
        <taxon>Bacteria</taxon>
        <taxon>Bacillati</taxon>
        <taxon>Bacillota</taxon>
        <taxon>Clostridia</taxon>
        <taxon>Eubacteriales</taxon>
        <taxon>Eubacteriaceae</taxon>
        <taxon>Eubacterium</taxon>
    </lineage>
</organism>
<evidence type="ECO:0000313" key="2">
    <source>
        <dbReference type="Proteomes" id="UP000586254"/>
    </source>
</evidence>